<reference evidence="3" key="1">
    <citation type="submission" date="2016-04" db="EMBL/GenBank/DDBJ databases">
        <authorList>
            <person name="Evans L.H."/>
            <person name="Alamgir A."/>
            <person name="Owens N."/>
            <person name="Weber N.D."/>
            <person name="Virtaneva K."/>
            <person name="Barbian K."/>
            <person name="Babar A."/>
            <person name="Rosenke K."/>
        </authorList>
    </citation>
    <scope>NUCLEOTIDE SEQUENCE</scope>
    <source>
        <strain evidence="3">86-1</strain>
    </source>
</reference>
<feature type="domain" description="Sulfatase-modifying factor enzyme-like" evidence="2">
    <location>
        <begin position="508"/>
        <end position="714"/>
    </location>
</feature>
<feature type="signal peptide" evidence="1">
    <location>
        <begin position="1"/>
        <end position="21"/>
    </location>
</feature>
<name>A0A212J5U3_9BACT</name>
<accession>A0A212J5U3</accession>
<evidence type="ECO:0000259" key="2">
    <source>
        <dbReference type="Pfam" id="PF03781"/>
    </source>
</evidence>
<dbReference type="InterPro" id="IPR011250">
    <property type="entry name" value="OMP/PagP_B-barrel"/>
</dbReference>
<dbReference type="SUPFAM" id="SSF56436">
    <property type="entry name" value="C-type lectin-like"/>
    <property type="match status" value="1"/>
</dbReference>
<dbReference type="Gene3D" id="3.90.1580.10">
    <property type="entry name" value="paralog of FGE (formylglycine-generating enzyme)"/>
    <property type="match status" value="2"/>
</dbReference>
<keyword evidence="1" id="KW-0732">Signal</keyword>
<dbReference type="AlphaFoldDB" id="A0A212J5U3"/>
<sequence>MNKKTLLTSLLLICVSIVSFAQTNQSEQYSVPTRNEYLQKDPVWFISIGAGGQVYFGEDDNGVPGNRIGLDKRVTFAPTLTIGRRMSNIITLRLQLSGGSLHGFNDGWNGTYTRWWKDGANGEDFMRLSKDPQWDYMGWVEGVDYEYSAVDGTGVPVYHPARGGKFGAENQNYYMQHMRYFSATGDISLNLLNLLKGYQPNRRFEVSPFAGVGWYQRFAHMGTLNNTFFGGSLGLNLGFNLTRKFQIFAEGRGVIISDKFDGQQGDMSNNGIAQATMGVTYKFGEPKYIDPAIETRLVMPYNIARGCDKMVLVPGGNIEMGTGVDPLWGDSVPRKLVAVSPFWMDETEVTNKQYREFVYWVRDSIIRERLADPAYAGDPTYKVLVRPSDNSFTSVGQRLNWTKPIPWKNPTSREAAAINSVVGGNPFGADKGGLLVSAMNYKYDWFDSKSYYAFLGKMRAGEATAIAITKDTAYVNSRGDIVRETLSRMSHGDRIDFTNTYIVNIYPDVMSWMTDFANAKSERYVESYFTTKAYDNFPVVGVSWEAADAYCAWRTDRYIADGKCSQTGFEGYRLPTEAEWEFAARNGRSELEYPWYSDQTHTTDGLAHANFRASKDLKDLVSPVATFLPNRFGLYDMAGNVAEWTTTTFTESVDRMADEANPDFSYRAVLADPAILKRKIVKGGSWKDATVRSGDRSVEFQDKGRSFIGFRCVRSWGVDEKGRFR</sequence>
<dbReference type="RefSeq" id="WP_296939077.1">
    <property type="nucleotide sequence ID" value="NZ_LT599032.1"/>
</dbReference>
<protein>
    <recommendedName>
        <fullName evidence="2">Sulfatase-modifying factor enzyme-like domain-containing protein</fullName>
    </recommendedName>
</protein>
<dbReference type="GO" id="GO:0120147">
    <property type="term" value="F:formylglycine-generating oxidase activity"/>
    <property type="evidence" value="ECO:0007669"/>
    <property type="project" value="TreeGrafter"/>
</dbReference>
<evidence type="ECO:0000256" key="1">
    <source>
        <dbReference type="SAM" id="SignalP"/>
    </source>
</evidence>
<gene>
    <name evidence="3" type="ORF">KL86DYS1_11234</name>
</gene>
<dbReference type="InterPro" id="IPR005532">
    <property type="entry name" value="SUMF_dom"/>
</dbReference>
<proteinExistence type="predicted"/>
<dbReference type="Pfam" id="PF03781">
    <property type="entry name" value="FGE-sulfatase"/>
    <property type="match status" value="2"/>
</dbReference>
<dbReference type="InterPro" id="IPR042095">
    <property type="entry name" value="SUMF_sf"/>
</dbReference>
<dbReference type="EMBL" id="FLUM01000001">
    <property type="protein sequence ID" value="SBV94828.1"/>
    <property type="molecule type" value="Genomic_DNA"/>
</dbReference>
<dbReference type="PANTHER" id="PTHR23150">
    <property type="entry name" value="SULFATASE MODIFYING FACTOR 1, 2"/>
    <property type="match status" value="1"/>
</dbReference>
<evidence type="ECO:0000313" key="3">
    <source>
        <dbReference type="EMBL" id="SBV94828.1"/>
    </source>
</evidence>
<dbReference type="SUPFAM" id="SSF56925">
    <property type="entry name" value="OMPA-like"/>
    <property type="match status" value="1"/>
</dbReference>
<feature type="domain" description="Sulfatase-modifying factor enzyme-like" evidence="2">
    <location>
        <begin position="307"/>
        <end position="410"/>
    </location>
</feature>
<feature type="chain" id="PRO_5013233631" description="Sulfatase-modifying factor enzyme-like domain-containing protein" evidence="1">
    <location>
        <begin position="22"/>
        <end position="725"/>
    </location>
</feature>
<organism evidence="3">
    <name type="scientific">uncultured Dysgonomonas sp</name>
    <dbReference type="NCBI Taxonomy" id="206096"/>
    <lineage>
        <taxon>Bacteria</taxon>
        <taxon>Pseudomonadati</taxon>
        <taxon>Bacteroidota</taxon>
        <taxon>Bacteroidia</taxon>
        <taxon>Bacteroidales</taxon>
        <taxon>Dysgonomonadaceae</taxon>
        <taxon>Dysgonomonas</taxon>
        <taxon>environmental samples</taxon>
    </lineage>
</organism>
<dbReference type="PANTHER" id="PTHR23150:SF19">
    <property type="entry name" value="FORMYLGLYCINE-GENERATING ENZYME"/>
    <property type="match status" value="1"/>
</dbReference>
<dbReference type="InterPro" id="IPR016187">
    <property type="entry name" value="CTDL_fold"/>
</dbReference>
<dbReference type="InterPro" id="IPR051043">
    <property type="entry name" value="Sulfatase_Mod_Factor_Kinase"/>
</dbReference>